<dbReference type="InterPro" id="IPR025736">
    <property type="entry name" value="PucR_C-HTH_dom"/>
</dbReference>
<feature type="domain" description="PucR C-terminal helix-turn-helix" evidence="1">
    <location>
        <begin position="340"/>
        <end position="394"/>
    </location>
</feature>
<keyword evidence="3" id="KW-1185">Reference proteome</keyword>
<accession>A0ABS9XSG9</accession>
<dbReference type="EMBL" id="JALDAX010000018">
    <property type="protein sequence ID" value="MCI3245011.1"/>
    <property type="molecule type" value="Genomic_DNA"/>
</dbReference>
<proteinExistence type="predicted"/>
<feature type="domain" description="PucR C-terminal helix-turn-helix" evidence="1">
    <location>
        <begin position="443"/>
        <end position="485"/>
    </location>
</feature>
<dbReference type="Pfam" id="PF13556">
    <property type="entry name" value="HTH_30"/>
    <property type="match status" value="2"/>
</dbReference>
<dbReference type="RefSeq" id="WP_242712753.1">
    <property type="nucleotide sequence ID" value="NZ_JALDAX010000018.1"/>
</dbReference>
<dbReference type="PANTHER" id="PTHR33744:SF1">
    <property type="entry name" value="DNA-BINDING TRANSCRIPTIONAL ACTIVATOR ADER"/>
    <property type="match status" value="1"/>
</dbReference>
<dbReference type="InterPro" id="IPR051448">
    <property type="entry name" value="CdaR-like_regulators"/>
</dbReference>
<dbReference type="PANTHER" id="PTHR33744">
    <property type="entry name" value="CARBOHYDRATE DIACID REGULATOR"/>
    <property type="match status" value="1"/>
</dbReference>
<reference evidence="2" key="1">
    <citation type="submission" date="2022-03" db="EMBL/GenBank/DDBJ databases">
        <title>Streptomyces 7R015 and 7R016 isolated from Barleria lupulina in Thailand.</title>
        <authorList>
            <person name="Kanchanasin P."/>
            <person name="Phongsopitanun W."/>
            <person name="Tanasupawat S."/>
        </authorList>
    </citation>
    <scope>NUCLEOTIDE SEQUENCE</scope>
    <source>
        <strain evidence="2">7R016</strain>
    </source>
</reference>
<protein>
    <submittedName>
        <fullName evidence="2">Helix-turn-helix domain-containing protein</fullName>
    </submittedName>
</protein>
<organism evidence="2 3">
    <name type="scientific">Streptomyces spinosisporus</name>
    <dbReference type="NCBI Taxonomy" id="2927582"/>
    <lineage>
        <taxon>Bacteria</taxon>
        <taxon>Bacillati</taxon>
        <taxon>Actinomycetota</taxon>
        <taxon>Actinomycetes</taxon>
        <taxon>Kitasatosporales</taxon>
        <taxon>Streptomycetaceae</taxon>
        <taxon>Streptomyces</taxon>
    </lineage>
</organism>
<evidence type="ECO:0000313" key="3">
    <source>
        <dbReference type="Proteomes" id="UP001165270"/>
    </source>
</evidence>
<evidence type="ECO:0000313" key="2">
    <source>
        <dbReference type="EMBL" id="MCI3245011.1"/>
    </source>
</evidence>
<dbReference type="InterPro" id="IPR042070">
    <property type="entry name" value="PucR_C-HTH_sf"/>
</dbReference>
<gene>
    <name evidence="2" type="ORF">MQN93_35405</name>
</gene>
<sequence length="531" mass="57627">MQAQAEEFKLPVLTTDADSEWVGVNHFIQQQRAAVAERHVERLEDLMLRLPARVQNSRAARDIITWLSSALDADVALGSHERGVLVAAPGDRTNRALHLVTRTQAGSAVSTQHTRAIGVFGGDTLVLGVASHRPFGAPEVRLMRHAAKFLGFFEQVGRGHRDTVLEPRRVSQAAAQLLLGTGPTKAQLVAHALAPSLAETEQVRVRILDTGRHDREATLRWCEDNLSGRALVTPCPEKGSQIVIVTSARHDASVDADLRALVSERGWLVMGASRSHDMESGARAHAEAAQALQHAARVAGRISTGAQSKLAPLLPRPTAHAWAVNLLEPVLGHPAQQQLLDTLRIGCSFRPAEASRGLGIHRNTLRQRLARASRVLGLDLNTANDRILVLLALDILSLPDAPPAVSGSVHDLDDLLAYEAEAVRSWAEIRLSPLRSGQRDLENTLCVWLEHDLSARRTATALGVSEATVRHHIHDATELLGMDVEARTTDMHDTNRMTIADVGVAAYVLLGRPQLRRPTPPLALSSACSRI</sequence>
<dbReference type="Gene3D" id="1.10.10.2840">
    <property type="entry name" value="PucR C-terminal helix-turn-helix domain"/>
    <property type="match status" value="2"/>
</dbReference>
<evidence type="ECO:0000259" key="1">
    <source>
        <dbReference type="Pfam" id="PF13556"/>
    </source>
</evidence>
<dbReference type="Proteomes" id="UP001165270">
    <property type="component" value="Unassembled WGS sequence"/>
</dbReference>
<name>A0ABS9XSG9_9ACTN</name>
<comment type="caution">
    <text evidence="2">The sequence shown here is derived from an EMBL/GenBank/DDBJ whole genome shotgun (WGS) entry which is preliminary data.</text>
</comment>